<dbReference type="EMBL" id="JAMKFB020000022">
    <property type="protein sequence ID" value="KAL0160180.1"/>
    <property type="molecule type" value="Genomic_DNA"/>
</dbReference>
<keyword evidence="1" id="KW-0479">Metal-binding</keyword>
<dbReference type="PROSITE" id="PS51882">
    <property type="entry name" value="G_ALPHA"/>
    <property type="match status" value="1"/>
</dbReference>
<dbReference type="AlphaFoldDB" id="A0ABD0NFE3"/>
<organism evidence="6 7">
    <name type="scientific">Cirrhinus mrigala</name>
    <name type="common">Mrigala</name>
    <dbReference type="NCBI Taxonomy" id="683832"/>
    <lineage>
        <taxon>Eukaryota</taxon>
        <taxon>Metazoa</taxon>
        <taxon>Chordata</taxon>
        <taxon>Craniata</taxon>
        <taxon>Vertebrata</taxon>
        <taxon>Euteleostomi</taxon>
        <taxon>Actinopterygii</taxon>
        <taxon>Neopterygii</taxon>
        <taxon>Teleostei</taxon>
        <taxon>Ostariophysi</taxon>
        <taxon>Cypriniformes</taxon>
        <taxon>Cyprinidae</taxon>
        <taxon>Labeoninae</taxon>
        <taxon>Labeonini</taxon>
        <taxon>Cirrhinus</taxon>
    </lineage>
</organism>
<dbReference type="Proteomes" id="UP001529510">
    <property type="component" value="Unassembled WGS sequence"/>
</dbReference>
<evidence type="ECO:0000256" key="3">
    <source>
        <dbReference type="ARBA" id="ARBA00023134"/>
    </source>
</evidence>
<keyword evidence="2 5" id="KW-0547">Nucleotide-binding</keyword>
<sequence length="60" mass="7045">IVDIGVQRGAIKKWIHCFEDVTSVIFVASLIDYDQVLEENKMVNFRFSPSLFHDQKERMT</sequence>
<keyword evidence="3 5" id="KW-0342">GTP-binding</keyword>
<dbReference type="PANTHER" id="PTHR10218">
    <property type="entry name" value="GTP-BINDING PROTEIN ALPHA SUBUNIT"/>
    <property type="match status" value="1"/>
</dbReference>
<evidence type="ECO:0000256" key="5">
    <source>
        <dbReference type="PIRSR" id="PIRSR601019-1"/>
    </source>
</evidence>
<dbReference type="GO" id="GO:0046872">
    <property type="term" value="F:metal ion binding"/>
    <property type="evidence" value="ECO:0007669"/>
    <property type="project" value="UniProtKB-KW"/>
</dbReference>
<dbReference type="InterPro" id="IPR027417">
    <property type="entry name" value="P-loop_NTPase"/>
</dbReference>
<comment type="caution">
    <text evidence="6">The sequence shown here is derived from an EMBL/GenBank/DDBJ whole genome shotgun (WGS) entry which is preliminary data.</text>
</comment>
<accession>A0ABD0NFE3</accession>
<dbReference type="Pfam" id="PF00503">
    <property type="entry name" value="G-alpha"/>
    <property type="match status" value="1"/>
</dbReference>
<gene>
    <name evidence="6" type="ORF">M9458_043905</name>
</gene>
<feature type="non-terminal residue" evidence="6">
    <location>
        <position position="1"/>
    </location>
</feature>
<dbReference type="SUPFAM" id="SSF52540">
    <property type="entry name" value="P-loop containing nucleoside triphosphate hydrolases"/>
    <property type="match status" value="1"/>
</dbReference>
<evidence type="ECO:0000256" key="2">
    <source>
        <dbReference type="ARBA" id="ARBA00022741"/>
    </source>
</evidence>
<evidence type="ECO:0000256" key="1">
    <source>
        <dbReference type="ARBA" id="ARBA00022723"/>
    </source>
</evidence>
<dbReference type="Gene3D" id="3.40.50.300">
    <property type="entry name" value="P-loop containing nucleotide triphosphate hydrolases"/>
    <property type="match status" value="1"/>
</dbReference>
<dbReference type="GO" id="GO:0005525">
    <property type="term" value="F:GTP binding"/>
    <property type="evidence" value="ECO:0007669"/>
    <property type="project" value="UniProtKB-KW"/>
</dbReference>
<proteinExistence type="predicted"/>
<dbReference type="PANTHER" id="PTHR10218:SF302">
    <property type="entry name" value="GUANINE NUCLEOTIDE-BINDING PROTEIN ALPHA-5 SUBUNIT"/>
    <property type="match status" value="1"/>
</dbReference>
<dbReference type="InterPro" id="IPR001019">
    <property type="entry name" value="Gprotein_alpha_su"/>
</dbReference>
<keyword evidence="7" id="KW-1185">Reference proteome</keyword>
<reference evidence="6 7" key="1">
    <citation type="submission" date="2024-05" db="EMBL/GenBank/DDBJ databases">
        <title>Genome sequencing and assembly of Indian major carp, Cirrhinus mrigala (Hamilton, 1822).</title>
        <authorList>
            <person name="Mohindra V."/>
            <person name="Chowdhury L.M."/>
            <person name="Lal K."/>
            <person name="Jena J.K."/>
        </authorList>
    </citation>
    <scope>NUCLEOTIDE SEQUENCE [LARGE SCALE GENOMIC DNA]</scope>
    <source>
        <strain evidence="6">CM1030</strain>
        <tissue evidence="6">Blood</tissue>
    </source>
</reference>
<evidence type="ECO:0000313" key="6">
    <source>
        <dbReference type="EMBL" id="KAL0160180.1"/>
    </source>
</evidence>
<evidence type="ECO:0000313" key="7">
    <source>
        <dbReference type="Proteomes" id="UP001529510"/>
    </source>
</evidence>
<feature type="binding site" evidence="5">
    <location>
        <begin position="3"/>
        <end position="7"/>
    </location>
    <ligand>
        <name>GTP</name>
        <dbReference type="ChEBI" id="CHEBI:37565"/>
    </ligand>
</feature>
<keyword evidence="4" id="KW-0807">Transducer</keyword>
<dbReference type="FunFam" id="3.40.50.300:FF:000692">
    <property type="entry name" value="Guanine nucleotide-binding protein subunit alpha"/>
    <property type="match status" value="1"/>
</dbReference>
<name>A0ABD0NFE3_CIRMR</name>
<protein>
    <submittedName>
        <fullName evidence="6">Uncharacterized protein</fullName>
    </submittedName>
</protein>
<evidence type="ECO:0000256" key="4">
    <source>
        <dbReference type="ARBA" id="ARBA00023224"/>
    </source>
</evidence>
<dbReference type="GO" id="GO:0007165">
    <property type="term" value="P:signal transduction"/>
    <property type="evidence" value="ECO:0007669"/>
    <property type="project" value="UniProtKB-KW"/>
</dbReference>